<dbReference type="SUPFAM" id="SSF54523">
    <property type="entry name" value="Pili subunits"/>
    <property type="match status" value="1"/>
</dbReference>
<keyword evidence="1" id="KW-0472">Membrane</keyword>
<accession>A0A1W1UMK9</accession>
<keyword evidence="1" id="KW-0812">Transmembrane</keyword>
<organism evidence="2 3">
    <name type="scientific">Peptoniphilus asaccharolyticus DSM 20463</name>
    <dbReference type="NCBI Taxonomy" id="573058"/>
    <lineage>
        <taxon>Bacteria</taxon>
        <taxon>Bacillati</taxon>
        <taxon>Bacillota</taxon>
        <taxon>Tissierellia</taxon>
        <taxon>Tissierellales</taxon>
        <taxon>Peptoniphilaceae</taxon>
        <taxon>Peptoniphilus</taxon>
    </lineage>
</organism>
<dbReference type="NCBIfam" id="TIGR02532">
    <property type="entry name" value="IV_pilin_GFxxxE"/>
    <property type="match status" value="1"/>
</dbReference>
<evidence type="ECO:0000256" key="1">
    <source>
        <dbReference type="SAM" id="Phobius"/>
    </source>
</evidence>
<keyword evidence="3" id="KW-1185">Reference proteome</keyword>
<dbReference type="InterPro" id="IPR012902">
    <property type="entry name" value="N_methyl_site"/>
</dbReference>
<dbReference type="Proteomes" id="UP000192368">
    <property type="component" value="Unassembled WGS sequence"/>
</dbReference>
<dbReference type="RefSeq" id="WP_159445225.1">
    <property type="nucleotide sequence ID" value="NZ_FWWR01000009.1"/>
</dbReference>
<dbReference type="Gene3D" id="3.30.700.10">
    <property type="entry name" value="Glycoprotein, Type 4 Pilin"/>
    <property type="match status" value="1"/>
</dbReference>
<dbReference type="EMBL" id="FWWR01000009">
    <property type="protein sequence ID" value="SMB82375.1"/>
    <property type="molecule type" value="Genomic_DNA"/>
</dbReference>
<dbReference type="AlphaFoldDB" id="A0A1W1UMK9"/>
<name>A0A1W1UMK9_PEPAS</name>
<proteinExistence type="predicted"/>
<protein>
    <submittedName>
        <fullName evidence="2">Prepilin-type N-terminal cleavage/methylation domain-containing protein</fullName>
    </submittedName>
</protein>
<dbReference type="STRING" id="573058.SAMN00017477_0454"/>
<feature type="transmembrane region" description="Helical" evidence="1">
    <location>
        <begin position="12"/>
        <end position="31"/>
    </location>
</feature>
<sequence>MKTKRGYTLIELVIAIGVIVILGSSIVSAYINLNNSRSKIYEVQNINNKLQNAMEETVVKINGGEVMGFQNHDVNVKTKQISEDLFEVSVSFGEKYELKKLVKKGIHTD</sequence>
<dbReference type="PROSITE" id="PS00409">
    <property type="entry name" value="PROKAR_NTER_METHYL"/>
    <property type="match status" value="1"/>
</dbReference>
<dbReference type="Pfam" id="PF07963">
    <property type="entry name" value="N_methyl"/>
    <property type="match status" value="1"/>
</dbReference>
<keyword evidence="1" id="KW-1133">Transmembrane helix</keyword>
<evidence type="ECO:0000313" key="3">
    <source>
        <dbReference type="Proteomes" id="UP000192368"/>
    </source>
</evidence>
<gene>
    <name evidence="2" type="ORF">SAMN00017477_0454</name>
</gene>
<reference evidence="3" key="1">
    <citation type="submission" date="2017-04" db="EMBL/GenBank/DDBJ databases">
        <authorList>
            <person name="Varghese N."/>
            <person name="Submissions S."/>
        </authorList>
    </citation>
    <scope>NUCLEOTIDE SEQUENCE [LARGE SCALE GENOMIC DNA]</scope>
    <source>
        <strain evidence="3">DSM 20463</strain>
    </source>
</reference>
<evidence type="ECO:0000313" key="2">
    <source>
        <dbReference type="EMBL" id="SMB82375.1"/>
    </source>
</evidence>
<dbReference type="InterPro" id="IPR045584">
    <property type="entry name" value="Pilin-like"/>
</dbReference>
<dbReference type="OrthoDB" id="9961336at2"/>